<evidence type="ECO:0000256" key="7">
    <source>
        <dbReference type="HAMAP-Rule" id="MF_00768"/>
    </source>
</evidence>
<evidence type="ECO:0000256" key="3">
    <source>
        <dbReference type="ARBA" id="ARBA00023015"/>
    </source>
</evidence>
<dbReference type="HAMAP" id="MF_00768">
    <property type="entry name" value="HTH_type_BetI"/>
    <property type="match status" value="1"/>
</dbReference>
<evidence type="ECO:0000256" key="2">
    <source>
        <dbReference type="ARBA" id="ARBA00022491"/>
    </source>
</evidence>
<comment type="function">
    <text evidence="7">Repressor involved in choline regulation of the bet genes.</text>
</comment>
<evidence type="ECO:0000256" key="5">
    <source>
        <dbReference type="ARBA" id="ARBA00023163"/>
    </source>
</evidence>
<keyword evidence="2 7" id="KW-0678">Repressor</keyword>
<dbReference type="GO" id="GO:0000976">
    <property type="term" value="F:transcription cis-regulatory region binding"/>
    <property type="evidence" value="ECO:0007669"/>
    <property type="project" value="TreeGrafter"/>
</dbReference>
<dbReference type="PANTHER" id="PTHR30055">
    <property type="entry name" value="HTH-TYPE TRANSCRIPTIONAL REGULATOR RUTR"/>
    <property type="match status" value="1"/>
</dbReference>
<feature type="domain" description="HTH tetR-type" evidence="9">
    <location>
        <begin position="14"/>
        <end position="74"/>
    </location>
</feature>
<keyword evidence="5 7" id="KW-0804">Transcription</keyword>
<dbReference type="AlphaFoldDB" id="A0A0N7LZ32"/>
<evidence type="ECO:0000256" key="4">
    <source>
        <dbReference type="ARBA" id="ARBA00023125"/>
    </source>
</evidence>
<dbReference type="STRING" id="928856.SAMN04488049_11418"/>
<feature type="DNA-binding region" description="H-T-H motif" evidence="7 8">
    <location>
        <begin position="37"/>
        <end position="56"/>
    </location>
</feature>
<dbReference type="PROSITE" id="PS50977">
    <property type="entry name" value="HTH_TETR_2"/>
    <property type="match status" value="1"/>
</dbReference>
<dbReference type="PRINTS" id="PR00455">
    <property type="entry name" value="HTHTETR"/>
</dbReference>
<sequence length="203" mass="22982">MDHIGAMAKKRIRDIRNEAMIAATIQTVYERGYQSVTMAEIAAKAGTSAASISYYFGSKEGLLEATMRYLLRILQRSLIQRFKSAATPEDRLYAIVDANFDDSLFTVEQCSIWMQFWGSAPYTPRFARLHRINRSRVRSHLRHELRAQMPADQAEVVRSAIQCYMDGVWLQATQSEAALDAAAARREARRVVTRLLSDVSMAA</sequence>
<dbReference type="InterPro" id="IPR050109">
    <property type="entry name" value="HTH-type_TetR-like_transc_reg"/>
</dbReference>
<evidence type="ECO:0000313" key="11">
    <source>
        <dbReference type="Proteomes" id="UP000052022"/>
    </source>
</evidence>
<dbReference type="InterPro" id="IPR039538">
    <property type="entry name" value="BetI_C"/>
</dbReference>
<comment type="function">
    <text evidence="6">Repressor involved in the biosynthesis of the osmoprotectant glycine betaine. It represses transcription of the choline transporter BetT and the genes of BetAB involved in the synthesis of glycine betaine.</text>
</comment>
<reference evidence="10 11" key="1">
    <citation type="submission" date="2015-09" db="EMBL/GenBank/DDBJ databases">
        <authorList>
            <consortium name="Swine Surveillance"/>
        </authorList>
    </citation>
    <scope>NUCLEOTIDE SEQUENCE [LARGE SCALE GENOMIC DNA]</scope>
    <source>
        <strain evidence="10 11">CECT 7557</strain>
    </source>
</reference>
<dbReference type="Pfam" id="PF13977">
    <property type="entry name" value="TetR_C_6"/>
    <property type="match status" value="1"/>
</dbReference>
<comment type="pathway">
    <text evidence="1 7">Amine and polyamine biosynthesis; betaine biosynthesis via choline pathway [regulation].</text>
</comment>
<proteinExistence type="inferred from homology"/>
<keyword evidence="3 7" id="KW-0805">Transcription regulation</keyword>
<dbReference type="NCBIfam" id="NF001978">
    <property type="entry name" value="PRK00767.1"/>
    <property type="match status" value="1"/>
</dbReference>
<keyword evidence="4 7" id="KW-0238">DNA-binding</keyword>
<dbReference type="InterPro" id="IPR001647">
    <property type="entry name" value="HTH_TetR"/>
</dbReference>
<dbReference type="InterPro" id="IPR009057">
    <property type="entry name" value="Homeodomain-like_sf"/>
</dbReference>
<evidence type="ECO:0000259" key="9">
    <source>
        <dbReference type="PROSITE" id="PS50977"/>
    </source>
</evidence>
<dbReference type="InterPro" id="IPR036271">
    <property type="entry name" value="Tet_transcr_reg_TetR-rel_C_sf"/>
</dbReference>
<dbReference type="NCBIfam" id="TIGR03384">
    <property type="entry name" value="betaine_BetI"/>
    <property type="match status" value="1"/>
</dbReference>
<keyword evidence="11" id="KW-1185">Reference proteome</keyword>
<evidence type="ECO:0000256" key="8">
    <source>
        <dbReference type="PROSITE-ProRule" id="PRU00335"/>
    </source>
</evidence>
<dbReference type="Pfam" id="PF00440">
    <property type="entry name" value="TetR_N"/>
    <property type="match status" value="1"/>
</dbReference>
<dbReference type="GO" id="GO:0045892">
    <property type="term" value="P:negative regulation of DNA-templated transcription"/>
    <property type="evidence" value="ECO:0007669"/>
    <property type="project" value="UniProtKB-UniRule"/>
</dbReference>
<evidence type="ECO:0000256" key="6">
    <source>
        <dbReference type="ARBA" id="ARBA00024936"/>
    </source>
</evidence>
<name>A0A0N7LZ32_9RHOB</name>
<evidence type="ECO:0000313" key="10">
    <source>
        <dbReference type="EMBL" id="CUH76537.1"/>
    </source>
</evidence>
<gene>
    <name evidence="7" type="primary">betI</name>
    <name evidence="10" type="ORF">TRM7557_00949</name>
</gene>
<dbReference type="UniPathway" id="UPA00529"/>
<dbReference type="PANTHER" id="PTHR30055:SF234">
    <property type="entry name" value="HTH-TYPE TRANSCRIPTIONAL REGULATOR BETI"/>
    <property type="match status" value="1"/>
</dbReference>
<dbReference type="SUPFAM" id="SSF48498">
    <property type="entry name" value="Tetracyclin repressor-like, C-terminal domain"/>
    <property type="match status" value="1"/>
</dbReference>
<evidence type="ECO:0000256" key="1">
    <source>
        <dbReference type="ARBA" id="ARBA00004719"/>
    </source>
</evidence>
<dbReference type="SUPFAM" id="SSF46689">
    <property type="entry name" value="Homeodomain-like"/>
    <property type="match status" value="1"/>
</dbReference>
<dbReference type="GO" id="GO:0003700">
    <property type="term" value="F:DNA-binding transcription factor activity"/>
    <property type="evidence" value="ECO:0007669"/>
    <property type="project" value="UniProtKB-UniRule"/>
</dbReference>
<dbReference type="Proteomes" id="UP000052022">
    <property type="component" value="Unassembled WGS sequence"/>
</dbReference>
<accession>A0A0N7LZ32</accession>
<dbReference type="GO" id="GO:0019285">
    <property type="term" value="P:glycine betaine biosynthetic process from choline"/>
    <property type="evidence" value="ECO:0007669"/>
    <property type="project" value="UniProtKB-UniRule"/>
</dbReference>
<dbReference type="InterPro" id="IPR017757">
    <property type="entry name" value="Tscrpt_rep_BetI"/>
</dbReference>
<dbReference type="EMBL" id="CYSD01000014">
    <property type="protein sequence ID" value="CUH76537.1"/>
    <property type="molecule type" value="Genomic_DNA"/>
</dbReference>
<protein>
    <recommendedName>
        <fullName evidence="7">HTH-type transcriptional regulator BetI</fullName>
    </recommendedName>
</protein>
<dbReference type="Gene3D" id="1.10.357.10">
    <property type="entry name" value="Tetracycline Repressor, domain 2"/>
    <property type="match status" value="1"/>
</dbReference>
<organism evidence="10 11">
    <name type="scientific">Tritonibacter multivorans</name>
    <dbReference type="NCBI Taxonomy" id="928856"/>
    <lineage>
        <taxon>Bacteria</taxon>
        <taxon>Pseudomonadati</taxon>
        <taxon>Pseudomonadota</taxon>
        <taxon>Alphaproteobacteria</taxon>
        <taxon>Rhodobacterales</taxon>
        <taxon>Paracoccaceae</taxon>
        <taxon>Tritonibacter</taxon>
    </lineage>
</organism>